<reference evidence="1" key="1">
    <citation type="journal article" date="2023" name="Int. J. Syst. Evol. Microbiol.">
        <title>&lt;i&gt;Shewanella septentrionalis&lt;/i&gt; sp. nov. and &lt;i&gt;Shewanella holmiensis&lt;/i&gt; sp. nov., isolated from Baltic Sea water and sediments.</title>
        <authorList>
            <person name="Martin-Rodriguez A.J."/>
            <person name="Thorell K."/>
            <person name="Joffre E."/>
            <person name="Jensie-Markopoulos S."/>
            <person name="Moore E.R.B."/>
            <person name="Sjoling A."/>
        </authorList>
    </citation>
    <scope>NUCLEOTIDE SEQUENCE</scope>
    <source>
        <strain evidence="1">SP1W3</strain>
    </source>
</reference>
<keyword evidence="2" id="KW-1185">Reference proteome</keyword>
<protein>
    <submittedName>
        <fullName evidence="1">Ankyrin repeat domain-containing protein</fullName>
    </submittedName>
</protein>
<evidence type="ECO:0000313" key="1">
    <source>
        <dbReference type="EMBL" id="MCT7947918.1"/>
    </source>
</evidence>
<evidence type="ECO:0000313" key="2">
    <source>
        <dbReference type="Proteomes" id="UP001155604"/>
    </source>
</evidence>
<organism evidence="1 2">
    <name type="scientific">Shewanella septentrionalis</name>
    <dbReference type="NCBI Taxonomy" id="2952223"/>
    <lineage>
        <taxon>Bacteria</taxon>
        <taxon>Pseudomonadati</taxon>
        <taxon>Pseudomonadota</taxon>
        <taxon>Gammaproteobacteria</taxon>
        <taxon>Alteromonadales</taxon>
        <taxon>Shewanellaceae</taxon>
        <taxon>Shewanella</taxon>
    </lineage>
</organism>
<dbReference type="EMBL" id="JAMTCC010000063">
    <property type="protein sequence ID" value="MCT7947918.1"/>
    <property type="molecule type" value="Genomic_DNA"/>
</dbReference>
<name>A0A9X2WYW6_9GAMM</name>
<dbReference type="AlphaFoldDB" id="A0A9X2WYW6"/>
<gene>
    <name evidence="1" type="ORF">NE536_21465</name>
</gene>
<dbReference type="SUPFAM" id="SSF48403">
    <property type="entry name" value="Ankyrin repeat"/>
    <property type="match status" value="1"/>
</dbReference>
<proteinExistence type="predicted"/>
<sequence>MKALIKLLQRNGHDVPEDTGHSTLALAEAYLGRQLISREYKTITEAESYLDLLVDVAARTLGDWVPENLSVAGDFESSLRISFDYQGDTYTWPVAQQGSHYISSDLVEALQQFSLNKLPGVFVDIPDMDLWHCCYLPNATAEDLRDWQTELADIERLVNHYRNGGDMEMEHFECQDRIDERDSQGDTALTAAVKAGNASAATELMDNLGANPEIWDANGQTPVMLALNSGDSEMIEQFDWTWRPPSPIDELWVINDCFGGDDEETLRRSHMAREVFAHLPTAVLQGLEFSDHKVNKGCYFGRAGALRYGLALIALEFSPAGISLSAHIPERMERVLDLSVTPQQAAEFIVSRLS</sequence>
<dbReference type="Gene3D" id="1.25.40.20">
    <property type="entry name" value="Ankyrin repeat-containing domain"/>
    <property type="match status" value="1"/>
</dbReference>
<dbReference type="InterPro" id="IPR036770">
    <property type="entry name" value="Ankyrin_rpt-contain_sf"/>
</dbReference>
<dbReference type="RefSeq" id="WP_261273969.1">
    <property type="nucleotide sequence ID" value="NZ_JAMTCC010000063.1"/>
</dbReference>
<comment type="caution">
    <text evidence="1">The sequence shown here is derived from an EMBL/GenBank/DDBJ whole genome shotgun (WGS) entry which is preliminary data.</text>
</comment>
<dbReference type="Proteomes" id="UP001155604">
    <property type="component" value="Unassembled WGS sequence"/>
</dbReference>
<accession>A0A9X2WYW6</accession>
<dbReference type="InterPro" id="IPR002110">
    <property type="entry name" value="Ankyrin_rpt"/>
</dbReference>
<dbReference type="Pfam" id="PF12796">
    <property type="entry name" value="Ank_2"/>
    <property type="match status" value="1"/>
</dbReference>